<protein>
    <submittedName>
        <fullName evidence="1">Uncharacterized protein</fullName>
    </submittedName>
</protein>
<proteinExistence type="predicted"/>
<evidence type="ECO:0000313" key="2">
    <source>
        <dbReference type="Proteomes" id="UP001229421"/>
    </source>
</evidence>
<keyword evidence="2" id="KW-1185">Reference proteome</keyword>
<dbReference type="AlphaFoldDB" id="A0AAD8NIA1"/>
<comment type="caution">
    <text evidence="1">The sequence shown here is derived from an EMBL/GenBank/DDBJ whole genome shotgun (WGS) entry which is preliminary data.</text>
</comment>
<dbReference type="EMBL" id="JAUHHV010000010">
    <property type="protein sequence ID" value="KAK1409982.1"/>
    <property type="molecule type" value="Genomic_DNA"/>
</dbReference>
<organism evidence="1 2">
    <name type="scientific">Tagetes erecta</name>
    <name type="common">African marigold</name>
    <dbReference type="NCBI Taxonomy" id="13708"/>
    <lineage>
        <taxon>Eukaryota</taxon>
        <taxon>Viridiplantae</taxon>
        <taxon>Streptophyta</taxon>
        <taxon>Embryophyta</taxon>
        <taxon>Tracheophyta</taxon>
        <taxon>Spermatophyta</taxon>
        <taxon>Magnoliopsida</taxon>
        <taxon>eudicotyledons</taxon>
        <taxon>Gunneridae</taxon>
        <taxon>Pentapetalae</taxon>
        <taxon>asterids</taxon>
        <taxon>campanulids</taxon>
        <taxon>Asterales</taxon>
        <taxon>Asteraceae</taxon>
        <taxon>Asteroideae</taxon>
        <taxon>Heliantheae alliance</taxon>
        <taxon>Tageteae</taxon>
        <taxon>Tagetes</taxon>
    </lineage>
</organism>
<gene>
    <name evidence="1" type="ORF">QVD17_36513</name>
</gene>
<dbReference type="Proteomes" id="UP001229421">
    <property type="component" value="Unassembled WGS sequence"/>
</dbReference>
<accession>A0AAD8NIA1</accession>
<evidence type="ECO:0000313" key="1">
    <source>
        <dbReference type="EMBL" id="KAK1409982.1"/>
    </source>
</evidence>
<reference evidence="1" key="1">
    <citation type="journal article" date="2023" name="bioRxiv">
        <title>Improved chromosome-level genome assembly for marigold (Tagetes erecta).</title>
        <authorList>
            <person name="Jiang F."/>
            <person name="Yuan L."/>
            <person name="Wang S."/>
            <person name="Wang H."/>
            <person name="Xu D."/>
            <person name="Wang A."/>
            <person name="Fan W."/>
        </authorList>
    </citation>
    <scope>NUCLEOTIDE SEQUENCE</scope>
    <source>
        <strain evidence="1">WSJ</strain>
        <tissue evidence="1">Leaf</tissue>
    </source>
</reference>
<name>A0AAD8NIA1_TARER</name>
<sequence length="208" mass="23561">MAPPLLKPSPFFSTEHHRRCSKAQMCFFNILHIISVFPKPTVTDDLNTTTETLPFDYENCNDRRKTESELATEHSEISHVEDQSSGIDFNVLGIEIEEEEEEDIPRDEGYLGLLIEAAQLILGGDSSGNKTETARGGAKKKRQCWTAATEAEWYAEFEDTSPVVRSKRGRSQVLPFRYRDSVVEPLVRWSSTCRSIAKPALYSKRSSK</sequence>